<dbReference type="Gene3D" id="3.90.1140.10">
    <property type="entry name" value="Cyclic phosphodiesterase"/>
    <property type="match status" value="1"/>
</dbReference>
<keyword evidence="3" id="KW-0436">Ligase</keyword>
<dbReference type="SUPFAM" id="SSF55144">
    <property type="entry name" value="LigT-like"/>
    <property type="match status" value="1"/>
</dbReference>
<evidence type="ECO:0000313" key="3">
    <source>
        <dbReference type="EMBL" id="ELY24328.1"/>
    </source>
</evidence>
<dbReference type="Pfam" id="PF13563">
    <property type="entry name" value="2_5_RNA_ligase2"/>
    <property type="match status" value="1"/>
</dbReference>
<dbReference type="InterPro" id="IPR004175">
    <property type="entry name" value="RNA_CPDase"/>
</dbReference>
<comment type="similarity">
    <text evidence="2">Belongs to the 2H phosphoesterase superfamily. ThpR family.</text>
</comment>
<dbReference type="EMBL" id="AOHU01000105">
    <property type="protein sequence ID" value="ELY24328.1"/>
    <property type="molecule type" value="Genomic_DNA"/>
</dbReference>
<feature type="short sequence motif" description="HXTX 2" evidence="2">
    <location>
        <begin position="128"/>
        <end position="131"/>
    </location>
</feature>
<dbReference type="RefSeq" id="WP_004045212.1">
    <property type="nucleotide sequence ID" value="NC_013967.1"/>
</dbReference>
<protein>
    <recommendedName>
        <fullName evidence="2">RNA 2',3'-cyclic phosphodiesterase</fullName>
        <shortName evidence="2">RNA 2',3'-CPDase</shortName>
        <ecNumber evidence="2">3.1.4.58</ecNumber>
    </recommendedName>
</protein>
<dbReference type="Proteomes" id="UP000011532">
    <property type="component" value="Unassembled WGS sequence"/>
</dbReference>
<dbReference type="InterPro" id="IPR009097">
    <property type="entry name" value="Cyclic_Pdiesterase"/>
</dbReference>
<feature type="active site" description="Proton acceptor" evidence="2">
    <location>
        <position position="128"/>
    </location>
</feature>
<sequence>MRCFLAVDLPDSLAAGVAAVQDRLSDADGLRFTDPESAHVTLKFLGEVSPDRVGAVEDAVESAVEAAGVGPFDASVGGLGVFPSLDYIRVVWVGVDDGAAELTRLHEAIERETTALGFDPEDHEFTPHVTLARMDDARGKVLVRRVVGGESPTVGSFRVREVRLKKSDLGPDGPEYETVARVSL</sequence>
<dbReference type="GO" id="GO:0016874">
    <property type="term" value="F:ligase activity"/>
    <property type="evidence" value="ECO:0007669"/>
    <property type="project" value="UniProtKB-KW"/>
</dbReference>
<comment type="function">
    <text evidence="2">Hydrolyzes RNA 2',3'-cyclic phosphodiester to an RNA 2'-phosphomonoester.</text>
</comment>
<accession>A0A384KME6</accession>
<proteinExistence type="inferred from homology"/>
<reference evidence="3 4" key="2">
    <citation type="journal article" date="2014" name="PLoS Genet.">
        <title>Phylogenetically driven sequencing of extremely halophilic archaea reveals strategies for static and dynamic osmo-response.</title>
        <authorList>
            <person name="Becker E.A."/>
            <person name="Seitzer P.M."/>
            <person name="Tritt A."/>
            <person name="Larsen D."/>
            <person name="Krusor M."/>
            <person name="Yao A.I."/>
            <person name="Wu D."/>
            <person name="Madern D."/>
            <person name="Eisen J.A."/>
            <person name="Darling A.E."/>
            <person name="Facciotti M.T."/>
        </authorList>
    </citation>
    <scope>NUCLEOTIDE SEQUENCE [LARGE SCALE GENOMIC DNA]</scope>
    <source>
        <strain evidence="4">ATCC 29605 / DSM 3757 / JCM 8879 / NBRC 14742 / NCIMB 2012 / VKM B-1768 / DS2</strain>
    </source>
</reference>
<dbReference type="PANTHER" id="PTHR35561:SF1">
    <property type="entry name" value="RNA 2',3'-CYCLIC PHOSPHODIESTERASE"/>
    <property type="match status" value="1"/>
</dbReference>
<organism evidence="3 4">
    <name type="scientific">Haloferax volcanii (strain ATCC 29605 / DSM 3757 / JCM 8879 / NBRC 14742 / NCIMB 2012 / VKM B-1768 / DS2)</name>
    <name type="common">Halobacterium volcanii</name>
    <dbReference type="NCBI Taxonomy" id="309800"/>
    <lineage>
        <taxon>Archaea</taxon>
        <taxon>Methanobacteriati</taxon>
        <taxon>Methanobacteriota</taxon>
        <taxon>Stenosarchaea group</taxon>
        <taxon>Halobacteria</taxon>
        <taxon>Halobacteriales</taxon>
        <taxon>Haloferacaceae</taxon>
        <taxon>Haloferax</taxon>
    </lineage>
</organism>
<dbReference type="PANTHER" id="PTHR35561">
    <property type="entry name" value="RNA 2',3'-CYCLIC PHOSPHODIESTERASE"/>
    <property type="match status" value="1"/>
</dbReference>
<dbReference type="GO" id="GO:0008664">
    <property type="term" value="F:RNA 2',3'-cyclic 3'-phosphodiesterase activity"/>
    <property type="evidence" value="ECO:0007669"/>
    <property type="project" value="UniProtKB-EC"/>
</dbReference>
<evidence type="ECO:0000256" key="2">
    <source>
        <dbReference type="HAMAP-Rule" id="MF_01940"/>
    </source>
</evidence>
<evidence type="ECO:0000313" key="4">
    <source>
        <dbReference type="Proteomes" id="UP000011532"/>
    </source>
</evidence>
<dbReference type="GeneID" id="8924538"/>
<gene>
    <name evidence="3" type="ORF">C498_18808</name>
</gene>
<dbReference type="GO" id="GO:0004113">
    <property type="term" value="F:2',3'-cyclic-nucleotide 3'-phosphodiesterase activity"/>
    <property type="evidence" value="ECO:0007669"/>
    <property type="project" value="InterPro"/>
</dbReference>
<feature type="short sequence motif" description="HXTX 1" evidence="2">
    <location>
        <begin position="39"/>
        <end position="42"/>
    </location>
</feature>
<comment type="caution">
    <text evidence="3">The sequence shown here is derived from an EMBL/GenBank/DDBJ whole genome shotgun (WGS) entry which is preliminary data.</text>
</comment>
<feature type="active site" description="Proton donor" evidence="2">
    <location>
        <position position="39"/>
    </location>
</feature>
<dbReference type="NCBIfam" id="TIGR02258">
    <property type="entry name" value="2_5_ligase"/>
    <property type="match status" value="1"/>
</dbReference>
<evidence type="ECO:0000256" key="1">
    <source>
        <dbReference type="ARBA" id="ARBA00022801"/>
    </source>
</evidence>
<comment type="catalytic activity">
    <reaction evidence="2">
        <text>a 3'-end 2',3'-cyclophospho-ribonucleotide-RNA + H2O = a 3'-end 2'-phospho-ribonucleotide-RNA + H(+)</text>
        <dbReference type="Rhea" id="RHEA:11828"/>
        <dbReference type="Rhea" id="RHEA-COMP:10464"/>
        <dbReference type="Rhea" id="RHEA-COMP:17353"/>
        <dbReference type="ChEBI" id="CHEBI:15377"/>
        <dbReference type="ChEBI" id="CHEBI:15378"/>
        <dbReference type="ChEBI" id="CHEBI:83064"/>
        <dbReference type="ChEBI" id="CHEBI:173113"/>
        <dbReference type="EC" id="3.1.4.58"/>
    </reaction>
</comment>
<dbReference type="AlphaFoldDB" id="A0A384KME6"/>
<reference evidence="4" key="1">
    <citation type="submission" date="2012-11" db="EMBL/GenBank/DDBJ databases">
        <authorList>
            <person name="Becker E.A."/>
            <person name="Seitzer P."/>
            <person name="Tritt A."/>
            <person name="Larsen D."/>
            <person name="Yao A."/>
            <person name="Wu D."/>
            <person name="Darling A."/>
            <person name="Eisen J.A."/>
            <person name="Facciotti M.T."/>
        </authorList>
    </citation>
    <scope>NUCLEOTIDE SEQUENCE [LARGE SCALE GENOMIC DNA]</scope>
    <source>
        <strain evidence="4">ATCC 29605 / DSM 3757 / JCM 8879 / NBRC 14742 / NCIMB 2012 / VKM B-1768 / DS2</strain>
    </source>
</reference>
<name>A0A384KME6_HALVD</name>
<dbReference type="EC" id="3.1.4.58" evidence="2"/>
<dbReference type="HAMAP" id="MF_01940">
    <property type="entry name" value="RNA_CPDase"/>
    <property type="match status" value="1"/>
</dbReference>
<dbReference type="OrthoDB" id="44091at2157"/>
<keyword evidence="1 2" id="KW-0378">Hydrolase</keyword>